<evidence type="ECO:0000256" key="1">
    <source>
        <dbReference type="SAM" id="MobiDB-lite"/>
    </source>
</evidence>
<evidence type="ECO:0000313" key="2">
    <source>
        <dbReference type="EMBL" id="XCN71557.1"/>
    </source>
</evidence>
<dbReference type="PROSITE" id="PS51257">
    <property type="entry name" value="PROKAR_LIPOPROTEIN"/>
    <property type="match status" value="1"/>
</dbReference>
<dbReference type="AlphaFoldDB" id="A0AAU8LRA7"/>
<organism evidence="2">
    <name type="scientific">Candidatus Electrothrix aestuarii</name>
    <dbReference type="NCBI Taxonomy" id="3062594"/>
    <lineage>
        <taxon>Bacteria</taxon>
        <taxon>Pseudomonadati</taxon>
        <taxon>Thermodesulfobacteriota</taxon>
        <taxon>Desulfobulbia</taxon>
        <taxon>Desulfobulbales</taxon>
        <taxon>Desulfobulbaceae</taxon>
        <taxon>Candidatus Electrothrix</taxon>
    </lineage>
</organism>
<proteinExistence type="predicted"/>
<reference evidence="2" key="1">
    <citation type="journal article" date="2024" name="Syst. Appl. Microbiol.">
        <title>First single-strain enrichments of Electrothrix cable bacteria, description of E. aestuarii sp. nov. and E. rattekaaiensis sp. nov., and proposal of a cable bacteria taxonomy following the rules of the SeqCode.</title>
        <authorList>
            <person name="Plum-Jensen L.E."/>
            <person name="Schramm A."/>
            <person name="Marshall I.P.G."/>
        </authorList>
    </citation>
    <scope>NUCLEOTIDE SEQUENCE</scope>
    <source>
        <strain evidence="2">Rat1</strain>
    </source>
</reference>
<feature type="compositionally biased region" description="Basic and acidic residues" evidence="1">
    <location>
        <begin position="57"/>
        <end position="81"/>
    </location>
</feature>
<reference evidence="2" key="2">
    <citation type="submission" date="2024-06" db="EMBL/GenBank/DDBJ databases">
        <authorList>
            <person name="Plum-Jensen L.E."/>
            <person name="Schramm A."/>
            <person name="Marshall I.P.G."/>
        </authorList>
    </citation>
    <scope>NUCLEOTIDE SEQUENCE</scope>
    <source>
        <strain evidence="2">Rat1</strain>
    </source>
</reference>
<dbReference type="EMBL" id="CP159373">
    <property type="protein sequence ID" value="XCN71557.1"/>
    <property type="molecule type" value="Genomic_DNA"/>
</dbReference>
<dbReference type="KEGG" id="eaj:Q3M24_14700"/>
<protein>
    <recommendedName>
        <fullName evidence="3">Lipoprotein</fullName>
    </recommendedName>
</protein>
<feature type="region of interest" description="Disordered" evidence="1">
    <location>
        <begin position="57"/>
        <end position="83"/>
    </location>
</feature>
<name>A0AAU8LRA7_9BACT</name>
<accession>A0AAU8LRA7</accession>
<sequence>MKILKLVTITILALFILSGCQPFGPGYGYNPFGYGARHNKVYPQYYNTCPPPIEEDKYVASDSDSENKNSDSEKTNNKEDCTPTYTFMPPGDYAGDGCIKLCQRREKRCKDEAQQRYESCEHFNKMAEIEFGRCIASGSVDCYNDTQSCPNTKKLFPKCEADYRDCYASCGGIVDNSCDVYGESE</sequence>
<gene>
    <name evidence="2" type="ORF">Q3M24_14700</name>
</gene>
<evidence type="ECO:0008006" key="3">
    <source>
        <dbReference type="Google" id="ProtNLM"/>
    </source>
</evidence>